<evidence type="ECO:0000313" key="3">
    <source>
        <dbReference type="Proteomes" id="UP000325286"/>
    </source>
</evidence>
<accession>A0A5B9QQ63</accession>
<dbReference type="KEGG" id="rul:UC8_20530"/>
<keyword evidence="3" id="KW-1185">Reference proteome</keyword>
<organism evidence="2 3">
    <name type="scientific">Roseimaritima ulvae</name>
    <dbReference type="NCBI Taxonomy" id="980254"/>
    <lineage>
        <taxon>Bacteria</taxon>
        <taxon>Pseudomonadati</taxon>
        <taxon>Planctomycetota</taxon>
        <taxon>Planctomycetia</taxon>
        <taxon>Pirellulales</taxon>
        <taxon>Pirellulaceae</taxon>
        <taxon>Roseimaritima</taxon>
    </lineage>
</organism>
<feature type="signal peptide" evidence="1">
    <location>
        <begin position="1"/>
        <end position="21"/>
    </location>
</feature>
<proteinExistence type="predicted"/>
<name>A0A5B9QQ63_9BACT</name>
<dbReference type="AlphaFoldDB" id="A0A5B9QQ63"/>
<reference evidence="2 3" key="1">
    <citation type="submission" date="2019-08" db="EMBL/GenBank/DDBJ databases">
        <title>Deep-cultivation of Planctomycetes and their phenomic and genomic characterization uncovers novel biology.</title>
        <authorList>
            <person name="Wiegand S."/>
            <person name="Jogler M."/>
            <person name="Boedeker C."/>
            <person name="Pinto D."/>
            <person name="Vollmers J."/>
            <person name="Rivas-Marin E."/>
            <person name="Kohn T."/>
            <person name="Peeters S.H."/>
            <person name="Heuer A."/>
            <person name="Rast P."/>
            <person name="Oberbeckmann S."/>
            <person name="Bunk B."/>
            <person name="Jeske O."/>
            <person name="Meyerdierks A."/>
            <person name="Storesund J.E."/>
            <person name="Kallscheuer N."/>
            <person name="Luecker S."/>
            <person name="Lage O.M."/>
            <person name="Pohl T."/>
            <person name="Merkel B.J."/>
            <person name="Hornburger P."/>
            <person name="Mueller R.-W."/>
            <person name="Bruemmer F."/>
            <person name="Labrenz M."/>
            <person name="Spormann A.M."/>
            <person name="Op den Camp H."/>
            <person name="Overmann J."/>
            <person name="Amann R."/>
            <person name="Jetten M.S.M."/>
            <person name="Mascher T."/>
            <person name="Medema M.H."/>
            <person name="Devos D.P."/>
            <person name="Kaster A.-K."/>
            <person name="Ovreas L."/>
            <person name="Rohde M."/>
            <person name="Galperin M.Y."/>
            <person name="Jogler C."/>
        </authorList>
    </citation>
    <scope>NUCLEOTIDE SEQUENCE [LARGE SCALE GENOMIC DNA]</scope>
    <source>
        <strain evidence="2 3">UC8</strain>
    </source>
</reference>
<protein>
    <submittedName>
        <fullName evidence="2">Uncharacterized protein</fullName>
    </submittedName>
</protein>
<gene>
    <name evidence="2" type="ORF">UC8_20530</name>
</gene>
<keyword evidence="1" id="KW-0732">Signal</keyword>
<evidence type="ECO:0000256" key="1">
    <source>
        <dbReference type="SAM" id="SignalP"/>
    </source>
</evidence>
<dbReference type="Proteomes" id="UP000325286">
    <property type="component" value="Chromosome"/>
</dbReference>
<sequence precursor="true">MKKYCLAALVSCLLLAGSVIAEDGKPAPPDDQQRQQVLQLLQEIYRADSTPHPEGIRYYPFSDRCSWS</sequence>
<feature type="chain" id="PRO_5023023384" evidence="1">
    <location>
        <begin position="22"/>
        <end position="68"/>
    </location>
</feature>
<evidence type="ECO:0000313" key="2">
    <source>
        <dbReference type="EMBL" id="QEG40049.1"/>
    </source>
</evidence>
<dbReference type="EMBL" id="CP042914">
    <property type="protein sequence ID" value="QEG40049.1"/>
    <property type="molecule type" value="Genomic_DNA"/>
</dbReference>